<feature type="region of interest" description="Disordered" evidence="3">
    <location>
        <begin position="263"/>
        <end position="312"/>
    </location>
</feature>
<dbReference type="Gene3D" id="4.10.400.10">
    <property type="entry name" value="Low-density Lipoprotein Receptor"/>
    <property type="match status" value="1"/>
</dbReference>
<evidence type="ECO:0000313" key="5">
    <source>
        <dbReference type="EMBL" id="KAK7802758.1"/>
    </source>
</evidence>
<feature type="compositionally biased region" description="Acidic residues" evidence="3">
    <location>
        <begin position="277"/>
        <end position="312"/>
    </location>
</feature>
<comment type="caution">
    <text evidence="2">Lacks conserved residue(s) required for the propagation of feature annotation.</text>
</comment>
<dbReference type="SUPFAM" id="SSF57424">
    <property type="entry name" value="LDL receptor-like module"/>
    <property type="match status" value="1"/>
</dbReference>
<reference evidence="5 6" key="1">
    <citation type="journal article" date="2023" name="bioRxiv">
        <title>Conserved and derived expression patterns and positive selection on dental genes reveal complex evolutionary context of ever-growing rodent molars.</title>
        <authorList>
            <person name="Calamari Z.T."/>
            <person name="Song A."/>
            <person name="Cohen E."/>
            <person name="Akter M."/>
            <person name="Roy R.D."/>
            <person name="Hallikas O."/>
            <person name="Christensen M.M."/>
            <person name="Li P."/>
            <person name="Marangoni P."/>
            <person name="Jernvall J."/>
            <person name="Klein O.D."/>
        </authorList>
    </citation>
    <scope>NUCLEOTIDE SEQUENCE [LARGE SCALE GENOMIC DNA]</scope>
    <source>
        <strain evidence="5">V071</strain>
    </source>
</reference>
<dbReference type="PROSITE" id="PS50068">
    <property type="entry name" value="LDLRA_2"/>
    <property type="match status" value="1"/>
</dbReference>
<dbReference type="Proteomes" id="UP001488838">
    <property type="component" value="Unassembled WGS sequence"/>
</dbReference>
<dbReference type="SUPFAM" id="SSF48371">
    <property type="entry name" value="ARM repeat"/>
    <property type="match status" value="1"/>
</dbReference>
<dbReference type="InterPro" id="IPR023415">
    <property type="entry name" value="LDLR_class-A_CS"/>
</dbReference>
<proteinExistence type="predicted"/>
<dbReference type="InterPro" id="IPR036055">
    <property type="entry name" value="LDL_receptor-like_sf"/>
</dbReference>
<gene>
    <name evidence="5" type="ORF">U0070_005796</name>
</gene>
<accession>A0AAW0HJ29</accession>
<dbReference type="EMBL" id="JBBHLL010000446">
    <property type="protein sequence ID" value="KAK7802758.1"/>
    <property type="molecule type" value="Genomic_DNA"/>
</dbReference>
<feature type="transmembrane region" description="Helical" evidence="4">
    <location>
        <begin position="63"/>
        <end position="81"/>
    </location>
</feature>
<dbReference type="CDD" id="cd00112">
    <property type="entry name" value="LDLa"/>
    <property type="match status" value="1"/>
</dbReference>
<dbReference type="InterPro" id="IPR002172">
    <property type="entry name" value="LDrepeatLR_classA_rpt"/>
</dbReference>
<comment type="caution">
    <text evidence="5">The sequence shown here is derived from an EMBL/GenBank/DDBJ whole genome shotgun (WGS) entry which is preliminary data.</text>
</comment>
<name>A0AAW0HJ29_MYOGA</name>
<evidence type="ECO:0000313" key="6">
    <source>
        <dbReference type="Proteomes" id="UP001488838"/>
    </source>
</evidence>
<evidence type="ECO:0000256" key="2">
    <source>
        <dbReference type="PROSITE-ProRule" id="PRU00124"/>
    </source>
</evidence>
<feature type="disulfide bond" evidence="2">
    <location>
        <begin position="357"/>
        <end position="372"/>
    </location>
</feature>
<evidence type="ECO:0000256" key="4">
    <source>
        <dbReference type="SAM" id="Phobius"/>
    </source>
</evidence>
<evidence type="ECO:0000256" key="3">
    <source>
        <dbReference type="SAM" id="MobiDB-lite"/>
    </source>
</evidence>
<feature type="compositionally biased region" description="Basic and acidic residues" evidence="3">
    <location>
        <begin position="263"/>
        <end position="276"/>
    </location>
</feature>
<organism evidence="5 6">
    <name type="scientific">Myodes glareolus</name>
    <name type="common">Bank vole</name>
    <name type="synonym">Clethrionomys glareolus</name>
    <dbReference type="NCBI Taxonomy" id="447135"/>
    <lineage>
        <taxon>Eukaryota</taxon>
        <taxon>Metazoa</taxon>
        <taxon>Chordata</taxon>
        <taxon>Craniata</taxon>
        <taxon>Vertebrata</taxon>
        <taxon>Euteleostomi</taxon>
        <taxon>Mammalia</taxon>
        <taxon>Eutheria</taxon>
        <taxon>Euarchontoglires</taxon>
        <taxon>Glires</taxon>
        <taxon>Rodentia</taxon>
        <taxon>Myomorpha</taxon>
        <taxon>Muroidea</taxon>
        <taxon>Cricetidae</taxon>
        <taxon>Arvicolinae</taxon>
        <taxon>Myodes</taxon>
    </lineage>
</organism>
<keyword evidence="4" id="KW-0812">Transmembrane</keyword>
<dbReference type="Pfam" id="PF00057">
    <property type="entry name" value="Ldl_recept_a"/>
    <property type="match status" value="1"/>
</dbReference>
<dbReference type="InterPro" id="IPR016024">
    <property type="entry name" value="ARM-type_fold"/>
</dbReference>
<dbReference type="SMART" id="SM00192">
    <property type="entry name" value="LDLa"/>
    <property type="match status" value="1"/>
</dbReference>
<feature type="transmembrane region" description="Helical" evidence="4">
    <location>
        <begin position="39"/>
        <end position="57"/>
    </location>
</feature>
<evidence type="ECO:0000256" key="1">
    <source>
        <dbReference type="ARBA" id="ARBA00023157"/>
    </source>
</evidence>
<protein>
    <submittedName>
        <fullName evidence="5">Uncharacterized protein</fullName>
    </submittedName>
</protein>
<dbReference type="AlphaFoldDB" id="A0AAW0HJ29"/>
<keyword evidence="6" id="KW-1185">Reference proteome</keyword>
<dbReference type="PROSITE" id="PS01209">
    <property type="entry name" value="LDLRA_1"/>
    <property type="match status" value="1"/>
</dbReference>
<keyword evidence="1 2" id="KW-1015">Disulfide bond</keyword>
<keyword evidence="4" id="KW-1133">Transmembrane helix</keyword>
<sequence>MRGITLSSDYIQPWVRSRLRDTTPVFPLQTEWFFLNARASGAVVSVVLINVLALFLVSDENFSAFPIGMVLAAVLCHLFVLSQNRRSRAQRVSAPNIPRAPGEAATAYFLGDAGRREAEETFVLSTSEASTVMPVFWAMEKDCSMVWDGKDKQLDEAVGLDGADNTAASLHQSRKRSFQGEFVFIRGQQPSGIAVATNGMLLSVPAAMRTLGNVLEYVPSELEYQKRLEFGSGPEGPPQESGWESLRLGFEVLFKEVSRQKRGDQRFDQSTHCRGIDEDEDEDEEEEEEDEDDEDDDDEEDEDEEDEDEDDEYFHTKVIVSWIVVILSNGLNECNPPQECKFTCTSGKCLYLGSLVCNQQNDCGDNSDEENCLLVTEHPPPGIFNFKMRELLECSCLDDWWNVERQDLGIKPGDAPKQVPVMAAVDDLKENRKFVSTLATHDQEFLVQDNQSSPETSPLALMQSRLIAFSLFAASRASPSFRINGDPSSSVATVEEEQRRPKQQGKGQSPDRERWKQSIVSNAEGFDWQVKGYHKLFEVTEQHWLRHKRVVSKPGHHRSVKLINDPVNTSQTIPVGQERKEAKLEGEPDENHVVILLEIGNRQECQNFIWRWMEIETETHIGTLDLTP</sequence>
<feature type="region of interest" description="Disordered" evidence="3">
    <location>
        <begin position="482"/>
        <end position="515"/>
    </location>
</feature>
<keyword evidence="4" id="KW-0472">Membrane</keyword>